<dbReference type="OrthoDB" id="9798929at2"/>
<evidence type="ECO:0000259" key="4">
    <source>
        <dbReference type="Pfam" id="PF01420"/>
    </source>
</evidence>
<reference evidence="5 6" key="1">
    <citation type="submission" date="2019-04" db="EMBL/GenBank/DDBJ databases">
        <authorList>
            <person name="Hwang J.C."/>
        </authorList>
    </citation>
    <scope>NUCLEOTIDE SEQUENCE [LARGE SCALE GENOMIC DNA]</scope>
    <source>
        <strain evidence="5 6">IMCC35001</strain>
    </source>
</reference>
<organism evidence="5 6">
    <name type="scientific">Ferrimonas sediminicola</name>
    <dbReference type="NCBI Taxonomy" id="2569538"/>
    <lineage>
        <taxon>Bacteria</taxon>
        <taxon>Pseudomonadati</taxon>
        <taxon>Pseudomonadota</taxon>
        <taxon>Gammaproteobacteria</taxon>
        <taxon>Alteromonadales</taxon>
        <taxon>Ferrimonadaceae</taxon>
        <taxon>Ferrimonas</taxon>
    </lineage>
</organism>
<comment type="similarity">
    <text evidence="1">Belongs to the type-I restriction system S methylase family.</text>
</comment>
<evidence type="ECO:0000313" key="5">
    <source>
        <dbReference type="EMBL" id="TKB49936.1"/>
    </source>
</evidence>
<dbReference type="GO" id="GO:0009307">
    <property type="term" value="P:DNA restriction-modification system"/>
    <property type="evidence" value="ECO:0007669"/>
    <property type="project" value="UniProtKB-KW"/>
</dbReference>
<feature type="domain" description="Type I restriction modification DNA specificity" evidence="4">
    <location>
        <begin position="5"/>
        <end position="191"/>
    </location>
</feature>
<dbReference type="Proteomes" id="UP000305674">
    <property type="component" value="Unassembled WGS sequence"/>
</dbReference>
<dbReference type="PANTHER" id="PTHR30408">
    <property type="entry name" value="TYPE-1 RESTRICTION ENZYME ECOKI SPECIFICITY PROTEIN"/>
    <property type="match status" value="1"/>
</dbReference>
<dbReference type="CDD" id="cd17278">
    <property type="entry name" value="RMtype1_S_LdeBORF1052P-TRD2-CR2"/>
    <property type="match status" value="1"/>
</dbReference>
<keyword evidence="2" id="KW-0680">Restriction system</keyword>
<keyword evidence="5" id="KW-0378">Hydrolase</keyword>
<dbReference type="GO" id="GO:0004519">
    <property type="term" value="F:endonuclease activity"/>
    <property type="evidence" value="ECO:0007669"/>
    <property type="project" value="UniProtKB-KW"/>
</dbReference>
<dbReference type="Pfam" id="PF01420">
    <property type="entry name" value="Methylase_S"/>
    <property type="match status" value="2"/>
</dbReference>
<dbReference type="AlphaFoldDB" id="A0A4U1BIR2"/>
<keyword evidence="5" id="KW-0540">Nuclease</keyword>
<evidence type="ECO:0000256" key="2">
    <source>
        <dbReference type="ARBA" id="ARBA00022747"/>
    </source>
</evidence>
<dbReference type="RefSeq" id="WP_136852484.1">
    <property type="nucleotide sequence ID" value="NZ_SWCI01000003.1"/>
</dbReference>
<dbReference type="InterPro" id="IPR044946">
    <property type="entry name" value="Restrct_endonuc_typeI_TRD_sf"/>
</dbReference>
<proteinExistence type="inferred from homology"/>
<keyword evidence="5" id="KW-0255">Endonuclease</keyword>
<accession>A0A4U1BIR2</accession>
<protein>
    <submittedName>
        <fullName evidence="5">Restriction endonuclease subunit S</fullName>
    </submittedName>
</protein>
<keyword evidence="6" id="KW-1185">Reference proteome</keyword>
<dbReference type="GO" id="GO:0003677">
    <property type="term" value="F:DNA binding"/>
    <property type="evidence" value="ECO:0007669"/>
    <property type="project" value="UniProtKB-KW"/>
</dbReference>
<dbReference type="SUPFAM" id="SSF116734">
    <property type="entry name" value="DNA methylase specificity domain"/>
    <property type="match status" value="2"/>
</dbReference>
<dbReference type="InterPro" id="IPR000055">
    <property type="entry name" value="Restrct_endonuc_typeI_TRD"/>
</dbReference>
<keyword evidence="3" id="KW-0238">DNA-binding</keyword>
<dbReference type="Gene3D" id="3.90.220.20">
    <property type="entry name" value="DNA methylase specificity domains"/>
    <property type="match status" value="2"/>
</dbReference>
<name>A0A4U1BIR2_9GAMM</name>
<evidence type="ECO:0000256" key="1">
    <source>
        <dbReference type="ARBA" id="ARBA00010923"/>
    </source>
</evidence>
<comment type="caution">
    <text evidence="5">The sequence shown here is derived from an EMBL/GenBank/DDBJ whole genome shotgun (WGS) entry which is preliminary data.</text>
</comment>
<evidence type="ECO:0000313" key="6">
    <source>
        <dbReference type="Proteomes" id="UP000305674"/>
    </source>
</evidence>
<evidence type="ECO:0000256" key="3">
    <source>
        <dbReference type="ARBA" id="ARBA00023125"/>
    </source>
</evidence>
<gene>
    <name evidence="5" type="ORF">FCL40_07230</name>
</gene>
<feature type="domain" description="Type I restriction modification DNA specificity" evidence="4">
    <location>
        <begin position="317"/>
        <end position="430"/>
    </location>
</feature>
<dbReference type="EMBL" id="SWCI01000003">
    <property type="protein sequence ID" value="TKB49936.1"/>
    <property type="molecule type" value="Genomic_DNA"/>
</dbReference>
<dbReference type="PANTHER" id="PTHR30408:SF13">
    <property type="entry name" value="TYPE I RESTRICTION ENZYME HINDI SPECIFICITY SUBUNIT"/>
    <property type="match status" value="1"/>
</dbReference>
<dbReference type="InterPro" id="IPR052021">
    <property type="entry name" value="Type-I_RS_S_subunit"/>
</dbReference>
<sequence>MSFKLTTLGEYAKVQGGFAYKSKDFEENGLAAVLKIKNVRFGNVDYSDVAYISDDLAKKTEAWATKEGDILISMTGSGPNAPQSLVGRVARVGANEPRAWINQRVGRIVPLNNDEIHPDFLFYVMSQPSSQEFLVQNSSGSANQANISGKVIELLPCPKVGYKESAAIAALVRSFDEKITLNTQTNQTLEQMAQALFKSWFVDFDPVIDNALAAGNPIPEPLAERAALRQALFEGDNPPPRLQEATRQLFPDSFDQHPDLGWIPEGWGGGHFGELTDNIRDSAKPDTIADDEHYVGLEHVDRKSLSLARWGYGRDVDSNKSQFQKGDVLFGKLRPYFHKVCIAPFGGVCSTDILVLRAKNEQLTSFVRLLAFDSGFVEYANMRSTGTRMPRASWKDMAQYPLAIPSIKVLDQFNVFISSILSPLGNNITENVTLATLRDTLLPKLLSGELELSKNKPQLEDVF</sequence>